<dbReference type="PANTHER" id="PTHR10509">
    <property type="entry name" value="O-METHYLTRANSFERASE-RELATED"/>
    <property type="match status" value="1"/>
</dbReference>
<keyword evidence="3" id="KW-0949">S-adenosyl-L-methionine</keyword>
<dbReference type="Pfam" id="PF01596">
    <property type="entry name" value="Methyltransf_3"/>
    <property type="match status" value="1"/>
</dbReference>
<dbReference type="KEGG" id="aplt:ANPL_02205"/>
<organism evidence="4 5">
    <name type="scientific">Anaplasma platys</name>
    <dbReference type="NCBI Taxonomy" id="949"/>
    <lineage>
        <taxon>Bacteria</taxon>
        <taxon>Pseudomonadati</taxon>
        <taxon>Pseudomonadota</taxon>
        <taxon>Alphaproteobacteria</taxon>
        <taxon>Rickettsiales</taxon>
        <taxon>Anaplasmataceae</taxon>
        <taxon>Anaplasma</taxon>
    </lineage>
</organism>
<keyword evidence="2 4" id="KW-0808">Transferase</keyword>
<protein>
    <submittedName>
        <fullName evidence="4">Protein-L-isoaspartate O-methyltransferase</fullName>
    </submittedName>
</protein>
<dbReference type="InterPro" id="IPR029063">
    <property type="entry name" value="SAM-dependent_MTases_sf"/>
</dbReference>
<dbReference type="InterPro" id="IPR002935">
    <property type="entry name" value="SAM_O-MeTrfase"/>
</dbReference>
<keyword evidence="1 4" id="KW-0489">Methyltransferase</keyword>
<sequence>MNYTGGLVRSAAENYRDKYISSLFGIRDNDLLSVHDTAPRELKMAQLGIVEGRFLQLLVGVSMVKTIVEVGTCMGFSALCMAKALPEDGHIYTIERDLENATKARKNVENCQLDKKVTVIHGDAREELKTLEHLTPFDMMFIDANKASYCDYLTWASKNIRKGGLIVADNALLFGAVFEERPHGRVTKSAHAAMVAFNKELSNEAKYLSSLLPTNEGLLVAIKRT</sequence>
<name>A0A858PY76_9RICK</name>
<dbReference type="CDD" id="cd02440">
    <property type="entry name" value="AdoMet_MTases"/>
    <property type="match status" value="1"/>
</dbReference>
<dbReference type="GO" id="GO:0032259">
    <property type="term" value="P:methylation"/>
    <property type="evidence" value="ECO:0007669"/>
    <property type="project" value="UniProtKB-KW"/>
</dbReference>
<dbReference type="RefSeq" id="WP_236822878.1">
    <property type="nucleotide sequence ID" value="NZ_CP046391.1"/>
</dbReference>
<dbReference type="PANTHER" id="PTHR10509:SF14">
    <property type="entry name" value="CAFFEOYL-COA O-METHYLTRANSFERASE 3-RELATED"/>
    <property type="match status" value="1"/>
</dbReference>
<dbReference type="SUPFAM" id="SSF53335">
    <property type="entry name" value="S-adenosyl-L-methionine-dependent methyltransferases"/>
    <property type="match status" value="1"/>
</dbReference>
<dbReference type="InterPro" id="IPR050362">
    <property type="entry name" value="Cation-dep_OMT"/>
</dbReference>
<accession>A0A858PY76</accession>
<evidence type="ECO:0000313" key="5">
    <source>
        <dbReference type="Proteomes" id="UP000500930"/>
    </source>
</evidence>
<dbReference type="EMBL" id="CP046391">
    <property type="protein sequence ID" value="QJC27522.1"/>
    <property type="molecule type" value="Genomic_DNA"/>
</dbReference>
<evidence type="ECO:0000313" key="4">
    <source>
        <dbReference type="EMBL" id="QJC27522.1"/>
    </source>
</evidence>
<reference evidence="4 5" key="1">
    <citation type="journal article" date="2020" name="Pathogens">
        <title>First Whole Genome Sequence of Anaplasma platys, an Obligate Intracellular Rickettsial Pathogen of Dogs.</title>
        <authorList>
            <person name="Llanes A."/>
            <person name="Rajeev S."/>
        </authorList>
    </citation>
    <scope>NUCLEOTIDE SEQUENCE [LARGE SCALE GENOMIC DNA]</scope>
    <source>
        <strain evidence="4 5">S3</strain>
    </source>
</reference>
<dbReference type="GO" id="GO:0008171">
    <property type="term" value="F:O-methyltransferase activity"/>
    <property type="evidence" value="ECO:0007669"/>
    <property type="project" value="InterPro"/>
</dbReference>
<gene>
    <name evidence="4" type="primary">pcm</name>
    <name evidence="4" type="ORF">ANPL_02205</name>
</gene>
<dbReference type="Gene3D" id="3.40.50.150">
    <property type="entry name" value="Vaccinia Virus protein VP39"/>
    <property type="match status" value="1"/>
</dbReference>
<proteinExistence type="predicted"/>
<dbReference type="Proteomes" id="UP000500930">
    <property type="component" value="Chromosome"/>
</dbReference>
<dbReference type="PROSITE" id="PS51682">
    <property type="entry name" value="SAM_OMT_I"/>
    <property type="match status" value="1"/>
</dbReference>
<keyword evidence="5" id="KW-1185">Reference proteome</keyword>
<dbReference type="AlphaFoldDB" id="A0A858PY76"/>
<dbReference type="GO" id="GO:0008757">
    <property type="term" value="F:S-adenosylmethionine-dependent methyltransferase activity"/>
    <property type="evidence" value="ECO:0007669"/>
    <property type="project" value="TreeGrafter"/>
</dbReference>
<evidence type="ECO:0000256" key="3">
    <source>
        <dbReference type="ARBA" id="ARBA00022691"/>
    </source>
</evidence>
<evidence type="ECO:0000256" key="1">
    <source>
        <dbReference type="ARBA" id="ARBA00022603"/>
    </source>
</evidence>
<evidence type="ECO:0000256" key="2">
    <source>
        <dbReference type="ARBA" id="ARBA00022679"/>
    </source>
</evidence>